<dbReference type="EMBL" id="QOHR01000001">
    <property type="protein sequence ID" value="REC58780.1"/>
    <property type="molecule type" value="Genomic_DNA"/>
</dbReference>
<protein>
    <recommendedName>
        <fullName evidence="3">PRC-barrel domain containing protein</fullName>
    </recommendedName>
</protein>
<keyword evidence="2" id="KW-1185">Reference proteome</keyword>
<gene>
    <name evidence="1" type="ORF">DRV84_00690</name>
</gene>
<organism evidence="1 2">
    <name type="scientific">Rhodosalinus sediminis</name>
    <dbReference type="NCBI Taxonomy" id="1940533"/>
    <lineage>
        <taxon>Bacteria</taxon>
        <taxon>Pseudomonadati</taxon>
        <taxon>Pseudomonadota</taxon>
        <taxon>Alphaproteobacteria</taxon>
        <taxon>Rhodobacterales</taxon>
        <taxon>Paracoccaceae</taxon>
        <taxon>Rhodosalinus</taxon>
    </lineage>
</organism>
<dbReference type="AlphaFoldDB" id="A0A3D9BYZ4"/>
<evidence type="ECO:0000313" key="2">
    <source>
        <dbReference type="Proteomes" id="UP000257131"/>
    </source>
</evidence>
<proteinExistence type="predicted"/>
<comment type="caution">
    <text evidence="1">The sequence shown here is derived from an EMBL/GenBank/DDBJ whole genome shotgun (WGS) entry which is preliminary data.</text>
</comment>
<dbReference type="Proteomes" id="UP000257131">
    <property type="component" value="Unassembled WGS sequence"/>
</dbReference>
<accession>A0A3D9BYZ4</accession>
<dbReference type="RefSeq" id="WP_115977823.1">
    <property type="nucleotide sequence ID" value="NZ_QOHR01000001.1"/>
</dbReference>
<reference evidence="1 2" key="1">
    <citation type="journal article" date="2017" name="Int. J. Syst. Evol. Microbiol.">
        <title>Rhodosalinus sediminis gen. nov., sp. nov., isolated from marine saltern.</title>
        <authorList>
            <person name="Guo L.Y."/>
            <person name="Ling S.K."/>
            <person name="Li C.M."/>
            <person name="Chen G.J."/>
            <person name="Du Z.J."/>
        </authorList>
    </citation>
    <scope>NUCLEOTIDE SEQUENCE [LARGE SCALE GENOMIC DNA]</scope>
    <source>
        <strain evidence="1 2">WDN1C137</strain>
    </source>
</reference>
<dbReference type="OrthoDB" id="6158291at2"/>
<sequence>MNYGYVSDLILQDGAVEAVVVQPNVAYGAVGYRAYPYYGYPDGAGWSAGSLYYDMPYRLEDIGEVETFDYGDLSS</sequence>
<name>A0A3D9BYZ4_9RHOB</name>
<evidence type="ECO:0000313" key="1">
    <source>
        <dbReference type="EMBL" id="REC58780.1"/>
    </source>
</evidence>
<evidence type="ECO:0008006" key="3">
    <source>
        <dbReference type="Google" id="ProtNLM"/>
    </source>
</evidence>